<keyword evidence="5 7" id="KW-1133">Transmembrane helix</keyword>
<evidence type="ECO:0000256" key="7">
    <source>
        <dbReference type="SAM" id="Phobius"/>
    </source>
</evidence>
<evidence type="ECO:0000313" key="10">
    <source>
        <dbReference type="Proteomes" id="UP001595989"/>
    </source>
</evidence>
<gene>
    <name evidence="9" type="ORF">ACFO3D_11315</name>
</gene>
<dbReference type="Pfam" id="PF00482">
    <property type="entry name" value="T2SSF"/>
    <property type="match status" value="2"/>
</dbReference>
<feature type="transmembrane region" description="Helical" evidence="7">
    <location>
        <begin position="90"/>
        <end position="109"/>
    </location>
</feature>
<comment type="caution">
    <text evidence="9">The sequence shown here is derived from an EMBL/GenBank/DDBJ whole genome shotgun (WGS) entry which is preliminary data.</text>
</comment>
<feature type="domain" description="Type II secretion system protein GspF" evidence="8">
    <location>
        <begin position="189"/>
        <end position="311"/>
    </location>
</feature>
<keyword evidence="3" id="KW-1003">Cell membrane</keyword>
<feature type="domain" description="Type II secretion system protein GspF" evidence="8">
    <location>
        <begin position="2"/>
        <end position="110"/>
    </location>
</feature>
<protein>
    <submittedName>
        <fullName evidence="9">Type II secretion system F family protein</fullName>
    </submittedName>
</protein>
<sequence length="319" mass="37095">MKNGYPLVDALEIIKWDSQLEQISAAVINSLKSSDTLDEALEKERFNSTITSYLYFVRANGDIQLSIAKCILMYEQRIYFMKKLQDTTRYPAILFIIFVAMLYLVKQLVLPSFADIFLLSNGTTSAVTLAVSFIDFFGILAAILIFLFIILVLTWQLYKRNFPIENRISVYRLIPIYYKYKRMQTSQLFASHVSSLLKTGMSIKEILHIMADQRKQPILSYYATLLESELSRGFFINNLLAELPMFDKQLSVIFHRNTDVEALEKDLVVYTELITDEMHRRIAKLITWIQPIFFIVLAGFIVFIYAALMWPMFELINTI</sequence>
<evidence type="ECO:0000256" key="1">
    <source>
        <dbReference type="ARBA" id="ARBA00004651"/>
    </source>
</evidence>
<proteinExistence type="inferred from homology"/>
<feature type="transmembrane region" description="Helical" evidence="7">
    <location>
        <begin position="129"/>
        <end position="158"/>
    </location>
</feature>
<accession>A0ABV9DLV3</accession>
<dbReference type="Gene3D" id="1.20.81.30">
    <property type="entry name" value="Type II secretion system (T2SS), domain F"/>
    <property type="match status" value="1"/>
</dbReference>
<evidence type="ECO:0000256" key="3">
    <source>
        <dbReference type="ARBA" id="ARBA00022475"/>
    </source>
</evidence>
<evidence type="ECO:0000313" key="9">
    <source>
        <dbReference type="EMBL" id="MFC4558799.1"/>
    </source>
</evidence>
<dbReference type="RefSeq" id="WP_390296006.1">
    <property type="nucleotide sequence ID" value="NZ_JBHSFU010000006.1"/>
</dbReference>
<dbReference type="InterPro" id="IPR042094">
    <property type="entry name" value="T2SS_GspF_sf"/>
</dbReference>
<dbReference type="PRINTS" id="PR00812">
    <property type="entry name" value="BCTERIALGSPF"/>
</dbReference>
<evidence type="ECO:0000256" key="2">
    <source>
        <dbReference type="ARBA" id="ARBA00005745"/>
    </source>
</evidence>
<dbReference type="PANTHER" id="PTHR30012">
    <property type="entry name" value="GENERAL SECRETION PATHWAY PROTEIN"/>
    <property type="match status" value="1"/>
</dbReference>
<keyword evidence="10" id="KW-1185">Reference proteome</keyword>
<evidence type="ECO:0000256" key="4">
    <source>
        <dbReference type="ARBA" id="ARBA00022692"/>
    </source>
</evidence>
<dbReference type="Proteomes" id="UP001595989">
    <property type="component" value="Unassembled WGS sequence"/>
</dbReference>
<evidence type="ECO:0000256" key="5">
    <source>
        <dbReference type="ARBA" id="ARBA00022989"/>
    </source>
</evidence>
<feature type="transmembrane region" description="Helical" evidence="7">
    <location>
        <begin position="288"/>
        <end position="313"/>
    </location>
</feature>
<reference evidence="10" key="1">
    <citation type="journal article" date="2019" name="Int. J. Syst. Evol. Microbiol.">
        <title>The Global Catalogue of Microorganisms (GCM) 10K type strain sequencing project: providing services to taxonomists for standard genome sequencing and annotation.</title>
        <authorList>
            <consortium name="The Broad Institute Genomics Platform"/>
            <consortium name="The Broad Institute Genome Sequencing Center for Infectious Disease"/>
            <person name="Wu L."/>
            <person name="Ma J."/>
        </authorList>
    </citation>
    <scope>NUCLEOTIDE SEQUENCE [LARGE SCALE GENOMIC DNA]</scope>
    <source>
        <strain evidence="10">CGMCC 4.7426</strain>
    </source>
</reference>
<dbReference type="InterPro" id="IPR003004">
    <property type="entry name" value="GspF/PilC"/>
</dbReference>
<evidence type="ECO:0000256" key="6">
    <source>
        <dbReference type="ARBA" id="ARBA00023136"/>
    </source>
</evidence>
<keyword evidence="6 7" id="KW-0472">Membrane</keyword>
<dbReference type="EMBL" id="JBHSFU010000006">
    <property type="protein sequence ID" value="MFC4558799.1"/>
    <property type="molecule type" value="Genomic_DNA"/>
</dbReference>
<dbReference type="PANTHER" id="PTHR30012:SF0">
    <property type="entry name" value="TYPE II SECRETION SYSTEM PROTEIN F-RELATED"/>
    <property type="match status" value="1"/>
</dbReference>
<evidence type="ECO:0000259" key="8">
    <source>
        <dbReference type="Pfam" id="PF00482"/>
    </source>
</evidence>
<dbReference type="InterPro" id="IPR018076">
    <property type="entry name" value="T2SS_GspF_dom"/>
</dbReference>
<organism evidence="9 10">
    <name type="scientific">Virgibacillus kekensis</name>
    <dbReference type="NCBI Taxonomy" id="202261"/>
    <lineage>
        <taxon>Bacteria</taxon>
        <taxon>Bacillati</taxon>
        <taxon>Bacillota</taxon>
        <taxon>Bacilli</taxon>
        <taxon>Bacillales</taxon>
        <taxon>Bacillaceae</taxon>
        <taxon>Virgibacillus</taxon>
    </lineage>
</organism>
<keyword evidence="4 7" id="KW-0812">Transmembrane</keyword>
<comment type="subcellular location">
    <subcellularLocation>
        <location evidence="1">Cell membrane</location>
        <topology evidence="1">Multi-pass membrane protein</topology>
    </subcellularLocation>
</comment>
<name>A0ABV9DLV3_9BACI</name>
<comment type="similarity">
    <text evidence="2">Belongs to the GSP F family.</text>
</comment>